<evidence type="ECO:0000313" key="1">
    <source>
        <dbReference type="EMBL" id="KAJ8346773.1"/>
    </source>
</evidence>
<organism evidence="1 2">
    <name type="scientific">Synaphobranchus kaupii</name>
    <name type="common">Kaup's arrowtooth eel</name>
    <dbReference type="NCBI Taxonomy" id="118154"/>
    <lineage>
        <taxon>Eukaryota</taxon>
        <taxon>Metazoa</taxon>
        <taxon>Chordata</taxon>
        <taxon>Craniata</taxon>
        <taxon>Vertebrata</taxon>
        <taxon>Euteleostomi</taxon>
        <taxon>Actinopterygii</taxon>
        <taxon>Neopterygii</taxon>
        <taxon>Teleostei</taxon>
        <taxon>Anguilliformes</taxon>
        <taxon>Synaphobranchidae</taxon>
        <taxon>Synaphobranchus</taxon>
    </lineage>
</organism>
<protein>
    <submittedName>
        <fullName evidence="1">Uncharacterized protein</fullName>
    </submittedName>
</protein>
<name>A0A9Q1EX61_SYNKA</name>
<evidence type="ECO:0000313" key="2">
    <source>
        <dbReference type="Proteomes" id="UP001152622"/>
    </source>
</evidence>
<gene>
    <name evidence="1" type="ORF">SKAU_G00281740</name>
</gene>
<dbReference type="EMBL" id="JAINUF010000011">
    <property type="protein sequence ID" value="KAJ8346773.1"/>
    <property type="molecule type" value="Genomic_DNA"/>
</dbReference>
<accession>A0A9Q1EX61</accession>
<dbReference type="AlphaFoldDB" id="A0A9Q1EX61"/>
<comment type="caution">
    <text evidence="1">The sequence shown here is derived from an EMBL/GenBank/DDBJ whole genome shotgun (WGS) entry which is preliminary data.</text>
</comment>
<dbReference type="Gene3D" id="3.30.70.1820">
    <property type="entry name" value="L1 transposable element, RRM domain"/>
    <property type="match status" value="1"/>
</dbReference>
<reference evidence="1" key="1">
    <citation type="journal article" date="2023" name="Science">
        <title>Genome structures resolve the early diversification of teleost fishes.</title>
        <authorList>
            <person name="Parey E."/>
            <person name="Louis A."/>
            <person name="Montfort J."/>
            <person name="Bouchez O."/>
            <person name="Roques C."/>
            <person name="Iampietro C."/>
            <person name="Lluch J."/>
            <person name="Castinel A."/>
            <person name="Donnadieu C."/>
            <person name="Desvignes T."/>
            <person name="Floi Bucao C."/>
            <person name="Jouanno E."/>
            <person name="Wen M."/>
            <person name="Mejri S."/>
            <person name="Dirks R."/>
            <person name="Jansen H."/>
            <person name="Henkel C."/>
            <person name="Chen W.J."/>
            <person name="Zahm M."/>
            <person name="Cabau C."/>
            <person name="Klopp C."/>
            <person name="Thompson A.W."/>
            <person name="Robinson-Rechavi M."/>
            <person name="Braasch I."/>
            <person name="Lecointre G."/>
            <person name="Bobe J."/>
            <person name="Postlethwait J.H."/>
            <person name="Berthelot C."/>
            <person name="Roest Crollius H."/>
            <person name="Guiguen Y."/>
        </authorList>
    </citation>
    <scope>NUCLEOTIDE SEQUENCE</scope>
    <source>
        <strain evidence="1">WJC10195</strain>
    </source>
</reference>
<dbReference type="OrthoDB" id="8915690at2759"/>
<dbReference type="Proteomes" id="UP001152622">
    <property type="component" value="Chromosome 11"/>
</dbReference>
<keyword evidence="2" id="KW-1185">Reference proteome</keyword>
<sequence length="145" mass="16622">MTETEEKVKKIVAEKLQLQQEIEVERAHRTGKPGGDRPRSIVVKLLRHKDRSAILQRTKSLKGSKIYINEDFTDAVEVRMHCRRLETGPDAVVVGDTRDRCGTTHAEKMRTYKTAGRHQLFSSATESHARHRTVFENTTHPFKTS</sequence>
<proteinExistence type="predicted"/>